<accession>A0A370DIL9</accession>
<dbReference type="InterPro" id="IPR036147">
    <property type="entry name" value="Anti-sigma_E_RseA_N_sf"/>
</dbReference>
<dbReference type="Pfam" id="PF03872">
    <property type="entry name" value="RseA_N"/>
    <property type="match status" value="1"/>
</dbReference>
<dbReference type="InterPro" id="IPR052383">
    <property type="entry name" value="Anti-sigma-E_RseA-like"/>
</dbReference>
<dbReference type="InterPro" id="IPR005572">
    <property type="entry name" value="Anti-sigma_E_RseA_N"/>
</dbReference>
<proteinExistence type="predicted"/>
<dbReference type="Proteomes" id="UP000254266">
    <property type="component" value="Unassembled WGS sequence"/>
</dbReference>
<comment type="caution">
    <text evidence="2">The sequence shown here is derived from an EMBL/GenBank/DDBJ whole genome shotgun (WGS) entry which is preliminary data.</text>
</comment>
<protein>
    <recommendedName>
        <fullName evidence="1">Anti sigma-E protein RseA N-terminal domain-containing protein</fullName>
    </recommendedName>
</protein>
<dbReference type="PANTHER" id="PTHR38104:SF1">
    <property type="entry name" value="ANTI-SIGMA-E FACTOR RSEA"/>
    <property type="match status" value="1"/>
</dbReference>
<sequence length="218" mass="24171">MSMMNKEQQRDEQLSALLDSALDEQQLASYMQDLKRDPIADAEAAQRYRLMGDVLREELDQSSFMDISSAVHRAIEQEPDYNEAAVSAKQKTQFSLSALFSGWVKPLTGMAVAASVAMVTLVTFNTVQNSGGVEQSAQLAQSSPIESAPIERVSSEISRNVQVASTLRISEKTPEQQKLLNNYMMQHSGYASQSTMQGMMPYVRAADVKTHETESEKH</sequence>
<dbReference type="AlphaFoldDB" id="A0A370DIL9"/>
<dbReference type="Gene3D" id="1.10.10.880">
    <property type="entry name" value="Anti sigma-E protein RseA, N-terminal domain"/>
    <property type="match status" value="1"/>
</dbReference>
<reference evidence="2 3" key="1">
    <citation type="journal article" date="2018" name="ISME J.">
        <title>Endosymbiont genomes yield clues of tubeworm success.</title>
        <authorList>
            <person name="Li Y."/>
            <person name="Liles M.R."/>
            <person name="Halanych K.M."/>
        </authorList>
    </citation>
    <scope>NUCLEOTIDE SEQUENCE [LARGE SCALE GENOMIC DNA]</scope>
    <source>
        <strain evidence="2">A1464</strain>
    </source>
</reference>
<dbReference type="GO" id="GO:0016989">
    <property type="term" value="F:sigma factor antagonist activity"/>
    <property type="evidence" value="ECO:0007669"/>
    <property type="project" value="InterPro"/>
</dbReference>
<evidence type="ECO:0000259" key="1">
    <source>
        <dbReference type="Pfam" id="PF03872"/>
    </source>
</evidence>
<dbReference type="PANTHER" id="PTHR38104">
    <property type="match status" value="1"/>
</dbReference>
<evidence type="ECO:0000313" key="3">
    <source>
        <dbReference type="Proteomes" id="UP000254266"/>
    </source>
</evidence>
<keyword evidence="3" id="KW-1185">Reference proteome</keyword>
<feature type="domain" description="Anti sigma-E protein RseA N-terminal" evidence="1">
    <location>
        <begin position="11"/>
        <end position="90"/>
    </location>
</feature>
<evidence type="ECO:0000313" key="2">
    <source>
        <dbReference type="EMBL" id="RDH84731.1"/>
    </source>
</evidence>
<name>A0A370DIL9_9GAMM</name>
<organism evidence="2 3">
    <name type="scientific">endosymbiont of Galathealinum brachiosum</name>
    <dbReference type="NCBI Taxonomy" id="2200906"/>
    <lineage>
        <taxon>Bacteria</taxon>
        <taxon>Pseudomonadati</taxon>
        <taxon>Pseudomonadota</taxon>
        <taxon>Gammaproteobacteria</taxon>
        <taxon>sulfur-oxidizing symbionts</taxon>
    </lineage>
</organism>
<dbReference type="EMBL" id="QFXC01000007">
    <property type="protein sequence ID" value="RDH84731.1"/>
    <property type="molecule type" value="Genomic_DNA"/>
</dbReference>
<dbReference type="CDD" id="cd16328">
    <property type="entry name" value="RseA_N"/>
    <property type="match status" value="1"/>
</dbReference>
<gene>
    <name evidence="2" type="ORF">DIZ80_04490</name>
</gene>
<dbReference type="SUPFAM" id="SSF89069">
    <property type="entry name" value="N-terminal, cytoplasmic domain of anti-sigmaE factor RseA"/>
    <property type="match status" value="1"/>
</dbReference>